<evidence type="ECO:0000256" key="8">
    <source>
        <dbReference type="ARBA" id="ARBA00049338"/>
    </source>
</evidence>
<evidence type="ECO:0000256" key="3">
    <source>
        <dbReference type="ARBA" id="ARBA00022539"/>
    </source>
</evidence>
<dbReference type="InterPro" id="IPR023214">
    <property type="entry name" value="HAD_sf"/>
</dbReference>
<evidence type="ECO:0000256" key="6">
    <source>
        <dbReference type="ARBA" id="ARBA00023136"/>
    </source>
</evidence>
<evidence type="ECO:0000313" key="11">
    <source>
        <dbReference type="EMBL" id="MFD1670857.1"/>
    </source>
</evidence>
<feature type="transmembrane region" description="Helical" evidence="9">
    <location>
        <begin position="62"/>
        <end position="87"/>
    </location>
</feature>
<evidence type="ECO:0000313" key="12">
    <source>
        <dbReference type="Proteomes" id="UP001597267"/>
    </source>
</evidence>
<evidence type="ECO:0000256" key="5">
    <source>
        <dbReference type="ARBA" id="ARBA00022989"/>
    </source>
</evidence>
<name>A0ABW4J3A8_9LACO</name>
<feature type="transmembrane region" description="Helical" evidence="9">
    <location>
        <begin position="252"/>
        <end position="274"/>
    </location>
</feature>
<evidence type="ECO:0000256" key="9">
    <source>
        <dbReference type="RuleBase" id="RU362081"/>
    </source>
</evidence>
<feature type="transmembrane region" description="Helical" evidence="9">
    <location>
        <begin position="30"/>
        <end position="50"/>
    </location>
</feature>
<dbReference type="InterPro" id="IPR023298">
    <property type="entry name" value="ATPase_P-typ_TM_dom_sf"/>
</dbReference>
<evidence type="ECO:0000259" key="10">
    <source>
        <dbReference type="Pfam" id="PF00122"/>
    </source>
</evidence>
<sequence>MGHKVKFGLTIIVGVMALLLAFIFKRPDWAQILVTIVGGFVALGMLWEMVQTIREGQYGIDLLAIIAIVSTLAVGEYWASLMVLLMLTGGDSLEDYAANRASSELQALLENSPQVAHRQNKTGLENIKVDAVNIGDHLVVKPNELVPVDGHVLAGFGDFDESSLTGESQPVSKEIGDRLLSGSVNGAQSVTMIATHTAEDSQYQALVKLVQTAKAKPAHFVRMADRYAVPFTAISLIIAGIAWFVSKDPVRFAEVLVVASPCPLILAAPISLVAGMSRASKNGIVIKSGDVVEKMATAKAIAFDKTGTLTQGKLTVEKVYPVGDLSAEALSLLAASVEQHSNHILARSLVAYVQDQKLEAVQDIQEVVAQGVQANVNGQVVRVGKAKFADVPEIVALPAQTAVYVSIDGEFMGYLTFTDQLRPETKSTLERLRQQGLEHLVMLTGDNKAIAKTIGQSLDLDEIHGDCLPEDKINLIQETAEMYQPIMMVGDGVNDAPSLATADVGIAMGAHGATAASESADVVILKDDLTRVANAVQISQETMQIAKRDVLTGIVVLVILMLIATTGVIPALLGAILQEAVDTMTILLALKARSGLKAIE</sequence>
<keyword evidence="9" id="KW-0547">Nucleotide-binding</keyword>
<feature type="transmembrane region" description="Helical" evidence="9">
    <location>
        <begin position="7"/>
        <end position="24"/>
    </location>
</feature>
<evidence type="ECO:0000256" key="7">
    <source>
        <dbReference type="ARBA" id="ARBA00039103"/>
    </source>
</evidence>
<feature type="transmembrane region" description="Helical" evidence="9">
    <location>
        <begin position="550"/>
        <end position="577"/>
    </location>
</feature>
<comment type="similarity">
    <text evidence="2 9">Belongs to the cation transport ATPase (P-type) (TC 3.A.3) family. Type IB subfamily.</text>
</comment>
<dbReference type="RefSeq" id="WP_125712583.1">
    <property type="nucleotide sequence ID" value="NZ_JBHTOP010000002.1"/>
</dbReference>
<dbReference type="EMBL" id="JBHTOP010000002">
    <property type="protein sequence ID" value="MFD1670857.1"/>
    <property type="molecule type" value="Genomic_DNA"/>
</dbReference>
<dbReference type="SUPFAM" id="SSF81665">
    <property type="entry name" value="Calcium ATPase, transmembrane domain M"/>
    <property type="match status" value="1"/>
</dbReference>
<dbReference type="PANTHER" id="PTHR48085">
    <property type="entry name" value="CADMIUM/ZINC-TRANSPORTING ATPASE HMA2-RELATED"/>
    <property type="match status" value="1"/>
</dbReference>
<dbReference type="InterPro" id="IPR018303">
    <property type="entry name" value="ATPase_P-typ_P_site"/>
</dbReference>
<dbReference type="EC" id="7.2.2.21" evidence="7"/>
<dbReference type="InterPro" id="IPR059000">
    <property type="entry name" value="ATPase_P-type_domA"/>
</dbReference>
<dbReference type="InterPro" id="IPR008250">
    <property type="entry name" value="ATPase_P-typ_transduc_dom_A_sf"/>
</dbReference>
<feature type="transmembrane region" description="Helical" evidence="9">
    <location>
        <begin position="227"/>
        <end position="245"/>
    </location>
</feature>
<feature type="domain" description="P-type ATPase A" evidence="10">
    <location>
        <begin position="112"/>
        <end position="211"/>
    </location>
</feature>
<proteinExistence type="inferred from homology"/>
<dbReference type="PRINTS" id="PR00119">
    <property type="entry name" value="CATATPASE"/>
</dbReference>
<dbReference type="InterPro" id="IPR001757">
    <property type="entry name" value="P_typ_ATPase"/>
</dbReference>
<dbReference type="Proteomes" id="UP001597267">
    <property type="component" value="Unassembled WGS sequence"/>
</dbReference>
<keyword evidence="9" id="KW-1003">Cell membrane</keyword>
<dbReference type="PANTHER" id="PTHR48085:SF5">
    <property type="entry name" value="CADMIUM_ZINC-TRANSPORTING ATPASE HMA4-RELATED"/>
    <property type="match status" value="1"/>
</dbReference>
<dbReference type="NCBIfam" id="TIGR01494">
    <property type="entry name" value="ATPase_P-type"/>
    <property type="match status" value="1"/>
</dbReference>
<comment type="caution">
    <text evidence="11">The sequence shown here is derived from an EMBL/GenBank/DDBJ whole genome shotgun (WGS) entry which is preliminary data.</text>
</comment>
<dbReference type="InterPro" id="IPR027256">
    <property type="entry name" value="P-typ_ATPase_IB"/>
</dbReference>
<protein>
    <recommendedName>
        <fullName evidence="7">Cd(2+)-exporting ATPase</fullName>
        <ecNumber evidence="7">7.2.2.21</ecNumber>
    </recommendedName>
</protein>
<evidence type="ECO:0000256" key="1">
    <source>
        <dbReference type="ARBA" id="ARBA00004141"/>
    </source>
</evidence>
<keyword evidence="5 9" id="KW-1133">Transmembrane helix</keyword>
<gene>
    <name evidence="11" type="ORF">ACFQ5M_01965</name>
</gene>
<dbReference type="Gene3D" id="3.40.1110.10">
    <property type="entry name" value="Calcium-transporting ATPase, cytoplasmic domain N"/>
    <property type="match status" value="1"/>
</dbReference>
<keyword evidence="9" id="KW-0479">Metal-binding</keyword>
<keyword evidence="3" id="KW-0104">Cadmium</keyword>
<dbReference type="Gene3D" id="2.70.150.10">
    <property type="entry name" value="Calcium-transporting ATPase, cytoplasmic transduction domain A"/>
    <property type="match status" value="1"/>
</dbReference>
<evidence type="ECO:0000256" key="2">
    <source>
        <dbReference type="ARBA" id="ARBA00006024"/>
    </source>
</evidence>
<evidence type="ECO:0000256" key="4">
    <source>
        <dbReference type="ARBA" id="ARBA00022692"/>
    </source>
</evidence>
<keyword evidence="12" id="KW-1185">Reference proteome</keyword>
<dbReference type="Pfam" id="PF00702">
    <property type="entry name" value="Hydrolase"/>
    <property type="match status" value="1"/>
</dbReference>
<comment type="subcellular location">
    <subcellularLocation>
        <location evidence="9">Cell membrane</location>
    </subcellularLocation>
    <subcellularLocation>
        <location evidence="1">Membrane</location>
        <topology evidence="1">Multi-pass membrane protein</topology>
    </subcellularLocation>
</comment>
<accession>A0ABW4J3A8</accession>
<reference evidence="12" key="1">
    <citation type="journal article" date="2019" name="Int. J. Syst. Evol. Microbiol.">
        <title>The Global Catalogue of Microorganisms (GCM) 10K type strain sequencing project: providing services to taxonomists for standard genome sequencing and annotation.</title>
        <authorList>
            <consortium name="The Broad Institute Genomics Platform"/>
            <consortium name="The Broad Institute Genome Sequencing Center for Infectious Disease"/>
            <person name="Wu L."/>
            <person name="Ma J."/>
        </authorList>
    </citation>
    <scope>NUCLEOTIDE SEQUENCE [LARGE SCALE GENOMIC DNA]</scope>
    <source>
        <strain evidence="12">CCM 8896</strain>
    </source>
</reference>
<dbReference type="NCBIfam" id="TIGR01525">
    <property type="entry name" value="ATPase-IB_hvy"/>
    <property type="match status" value="1"/>
</dbReference>
<dbReference type="SUPFAM" id="SSF81653">
    <property type="entry name" value="Calcium ATPase, transduction domain A"/>
    <property type="match status" value="1"/>
</dbReference>
<dbReference type="InterPro" id="IPR023299">
    <property type="entry name" value="ATPase_P-typ_cyto_dom_N"/>
</dbReference>
<dbReference type="Gene3D" id="3.40.50.1000">
    <property type="entry name" value="HAD superfamily/HAD-like"/>
    <property type="match status" value="1"/>
</dbReference>
<dbReference type="CDD" id="cd07544">
    <property type="entry name" value="P-type_ATPase_HM"/>
    <property type="match status" value="1"/>
</dbReference>
<dbReference type="SUPFAM" id="SSF56784">
    <property type="entry name" value="HAD-like"/>
    <property type="match status" value="1"/>
</dbReference>
<keyword evidence="9" id="KW-0067">ATP-binding</keyword>
<comment type="catalytic activity">
    <reaction evidence="8">
        <text>Cd(2+)(in) + ATP + H2O = Cd(2+)(out) + ADP + phosphate + H(+)</text>
        <dbReference type="Rhea" id="RHEA:12132"/>
        <dbReference type="ChEBI" id="CHEBI:15377"/>
        <dbReference type="ChEBI" id="CHEBI:15378"/>
        <dbReference type="ChEBI" id="CHEBI:30616"/>
        <dbReference type="ChEBI" id="CHEBI:43474"/>
        <dbReference type="ChEBI" id="CHEBI:48775"/>
        <dbReference type="ChEBI" id="CHEBI:456216"/>
        <dbReference type="EC" id="7.2.2.21"/>
    </reaction>
</comment>
<keyword evidence="4 9" id="KW-0812">Transmembrane</keyword>
<dbReference type="InterPro" id="IPR051014">
    <property type="entry name" value="Cation_Transport_ATPase_IB"/>
</dbReference>
<organism evidence="11 12">
    <name type="scientific">Agrilactobacillus yilanensis</name>
    <dbReference type="NCBI Taxonomy" id="2485997"/>
    <lineage>
        <taxon>Bacteria</taxon>
        <taxon>Bacillati</taxon>
        <taxon>Bacillota</taxon>
        <taxon>Bacilli</taxon>
        <taxon>Lactobacillales</taxon>
        <taxon>Lactobacillaceae</taxon>
        <taxon>Agrilactobacillus</taxon>
    </lineage>
</organism>
<dbReference type="PROSITE" id="PS00154">
    <property type="entry name" value="ATPASE_E1_E2"/>
    <property type="match status" value="1"/>
</dbReference>
<dbReference type="InterPro" id="IPR036412">
    <property type="entry name" value="HAD-like_sf"/>
</dbReference>
<dbReference type="NCBIfam" id="TIGR01512">
    <property type="entry name" value="ATPase-IB2_Cd"/>
    <property type="match status" value="1"/>
</dbReference>
<keyword evidence="6 9" id="KW-0472">Membrane</keyword>
<dbReference type="Pfam" id="PF00122">
    <property type="entry name" value="E1-E2_ATPase"/>
    <property type="match status" value="1"/>
</dbReference>